<dbReference type="AlphaFoldDB" id="A0A370XEZ6"/>
<keyword evidence="4" id="KW-1185">Reference proteome</keyword>
<dbReference type="GO" id="GO:0004301">
    <property type="term" value="F:epoxide hydrolase activity"/>
    <property type="evidence" value="ECO:0007669"/>
    <property type="project" value="TreeGrafter"/>
</dbReference>
<dbReference type="PANTHER" id="PTHR42977">
    <property type="entry name" value="HYDROLASE-RELATED"/>
    <property type="match status" value="1"/>
</dbReference>
<keyword evidence="1 3" id="KW-0378">Hydrolase</keyword>
<gene>
    <name evidence="3" type="ORF">DWU99_02395</name>
</gene>
<dbReference type="PANTHER" id="PTHR42977:SF3">
    <property type="entry name" value="AB HYDROLASE-1 DOMAIN-CONTAINING PROTEIN"/>
    <property type="match status" value="1"/>
</dbReference>
<organism evidence="3 4">
    <name type="scientific">Dyella psychrodurans</name>
    <dbReference type="NCBI Taxonomy" id="1927960"/>
    <lineage>
        <taxon>Bacteria</taxon>
        <taxon>Pseudomonadati</taxon>
        <taxon>Pseudomonadota</taxon>
        <taxon>Gammaproteobacteria</taxon>
        <taxon>Lysobacterales</taxon>
        <taxon>Rhodanobacteraceae</taxon>
        <taxon>Dyella</taxon>
    </lineage>
</organism>
<dbReference type="Gene3D" id="3.40.50.1820">
    <property type="entry name" value="alpha/beta hydrolase"/>
    <property type="match status" value="1"/>
</dbReference>
<dbReference type="OrthoDB" id="2086224at2"/>
<protein>
    <submittedName>
        <fullName evidence="3">Alpha/beta hydrolase</fullName>
    </submittedName>
</protein>
<dbReference type="InterPro" id="IPR051340">
    <property type="entry name" value="Haloalkane_dehalogenase"/>
</dbReference>
<reference evidence="3 4" key="1">
    <citation type="submission" date="2018-07" db="EMBL/GenBank/DDBJ databases">
        <title>Dyella monticola sp. nov. and Dyella psychrodurans sp. nov. isolated from monsoon evergreen broad-leaved forest soil of Dinghu Mountain, China.</title>
        <authorList>
            <person name="Gao Z."/>
            <person name="Qiu L."/>
        </authorList>
    </citation>
    <scope>NUCLEOTIDE SEQUENCE [LARGE SCALE GENOMIC DNA]</scope>
    <source>
        <strain evidence="3 4">4MSK11</strain>
    </source>
</reference>
<dbReference type="SUPFAM" id="SSF53474">
    <property type="entry name" value="alpha/beta-Hydrolases"/>
    <property type="match status" value="1"/>
</dbReference>
<proteinExistence type="predicted"/>
<sequence length="307" mass="34178">MLGVTGTPAVAAHPNALISTATIAVRYHTVDVNGIKIFYREAGDSSKPTILLLHGFPSSSHMYRDLLPLLSPYFHVVAPDYPGSGNSDAPSEAVFEPTFANLTTVTEGFVQKMSLKHFIIYMQDFGGPVGFRMAVHHPDWVRGFIIQNANAYLDGLSADNIKGIRSLEGELTPAGKQFADSTVEPQFTELMYRTGVRNAADLDPDAWKADLQTLQNPDSKRIQRALIINYHTNLDQYPTWQAYFKKYQPKALIVWGKNDQIFLPPGAEAYKRDLPKAEIHFFDTGHFALEEDASGIADQIIRSYGQE</sequence>
<dbReference type="InterPro" id="IPR029058">
    <property type="entry name" value="AB_hydrolase_fold"/>
</dbReference>
<evidence type="ECO:0000313" key="3">
    <source>
        <dbReference type="EMBL" id="RDS86882.1"/>
    </source>
</evidence>
<dbReference type="EMBL" id="QRBF01000001">
    <property type="protein sequence ID" value="RDS86882.1"/>
    <property type="molecule type" value="Genomic_DNA"/>
</dbReference>
<evidence type="ECO:0000313" key="4">
    <source>
        <dbReference type="Proteomes" id="UP000255334"/>
    </source>
</evidence>
<comment type="caution">
    <text evidence="3">The sequence shown here is derived from an EMBL/GenBank/DDBJ whole genome shotgun (WGS) entry which is preliminary data.</text>
</comment>
<name>A0A370XEZ6_9GAMM</name>
<evidence type="ECO:0000256" key="1">
    <source>
        <dbReference type="ARBA" id="ARBA00022801"/>
    </source>
</evidence>
<accession>A0A370XEZ6</accession>
<dbReference type="Proteomes" id="UP000255334">
    <property type="component" value="Unassembled WGS sequence"/>
</dbReference>
<dbReference type="InterPro" id="IPR000073">
    <property type="entry name" value="AB_hydrolase_1"/>
</dbReference>
<evidence type="ECO:0000259" key="2">
    <source>
        <dbReference type="Pfam" id="PF00561"/>
    </source>
</evidence>
<feature type="domain" description="AB hydrolase-1" evidence="2">
    <location>
        <begin position="48"/>
        <end position="292"/>
    </location>
</feature>
<dbReference type="Pfam" id="PF00561">
    <property type="entry name" value="Abhydrolase_1"/>
    <property type="match status" value="1"/>
</dbReference>